<gene>
    <name evidence="1" type="ORF">COX91_01590</name>
</gene>
<dbReference type="PIRSF" id="PIRSF019169">
    <property type="entry name" value="PilM"/>
    <property type="match status" value="1"/>
</dbReference>
<dbReference type="Proteomes" id="UP000230081">
    <property type="component" value="Unassembled WGS sequence"/>
</dbReference>
<proteinExistence type="predicted"/>
<reference evidence="2" key="1">
    <citation type="submission" date="2017-09" db="EMBL/GenBank/DDBJ databases">
        <title>Depth-based differentiation of microbial function through sediment-hosted aquifers and enrichment of novel symbionts in the deep terrestrial subsurface.</title>
        <authorList>
            <person name="Probst A.J."/>
            <person name="Ladd B."/>
            <person name="Jarett J.K."/>
            <person name="Geller-Mcgrath D.E."/>
            <person name="Sieber C.M.K."/>
            <person name="Emerson J.B."/>
            <person name="Anantharaman K."/>
            <person name="Thomas B.C."/>
            <person name="Malmstrom R."/>
            <person name="Stieglmeier M."/>
            <person name="Klingl A."/>
            <person name="Woyke T."/>
            <person name="Ryan C.M."/>
            <person name="Banfield J.F."/>
        </authorList>
    </citation>
    <scope>NUCLEOTIDE SEQUENCE [LARGE SCALE GENOMIC DNA]</scope>
</reference>
<dbReference type="NCBIfam" id="TIGR01175">
    <property type="entry name" value="pilM"/>
    <property type="match status" value="1"/>
</dbReference>
<dbReference type="EMBL" id="PFPA01000037">
    <property type="protein sequence ID" value="PIZ88175.1"/>
    <property type="molecule type" value="Genomic_DNA"/>
</dbReference>
<accession>A0A2M7UWE2</accession>
<comment type="caution">
    <text evidence="1">The sequence shown here is derived from an EMBL/GenBank/DDBJ whole genome shotgun (WGS) entry which is preliminary data.</text>
</comment>
<protein>
    <recommendedName>
        <fullName evidence="3">SHS2 domain-containing protein</fullName>
    </recommendedName>
</protein>
<evidence type="ECO:0008006" key="3">
    <source>
        <dbReference type="Google" id="ProtNLM"/>
    </source>
</evidence>
<dbReference type="InterPro" id="IPR005883">
    <property type="entry name" value="PilM"/>
</dbReference>
<dbReference type="AlphaFoldDB" id="A0A2M7UWE2"/>
<sequence length="369" mass="41619">MLWTSLKILPKKSLGIDIGTSSIKIIELSSFRGREKLENYGEIAASVLYEKPFRTFEKNTLLLSSRDIARALKAVMEEAKMKTRQAIFSIPDFSSFFTNFELPSMTKEEISQAVIYEARRHIPLPLAEVTIDWEIIEGQLSNHKGSSLKVLLVAVPNEVINQYREIAQIANLELLALEAEVFGLVRSLILNDDKRTVSLIDIGAQSTTCSIIEKRGLKKSHSFDTSGNELTEQVAKSLSINYKTAKELKEKYGLRDVPLPRTTAAIPSETKTIREILLPLVDIILREIENITRNLYQTEGKEVQKYIIAGGTALIPGLKEYFQSYLKKEVEIANPFYKIFYTPILEEEIKKMGPAYAIAVGMAQRGLEQ</sequence>
<dbReference type="CDD" id="cd24049">
    <property type="entry name" value="ASKHA_NBD_PilM"/>
    <property type="match status" value="1"/>
</dbReference>
<dbReference type="Gene3D" id="3.30.1490.300">
    <property type="match status" value="1"/>
</dbReference>
<name>A0A2M7UWE2_9BACT</name>
<organism evidence="1 2">
    <name type="scientific">Candidatus Nealsonbacteria bacterium CG_4_10_14_0_2_um_filter_39_15</name>
    <dbReference type="NCBI Taxonomy" id="1974681"/>
    <lineage>
        <taxon>Bacteria</taxon>
        <taxon>Candidatus Nealsoniibacteriota</taxon>
    </lineage>
</organism>
<dbReference type="Pfam" id="PF11104">
    <property type="entry name" value="PilM_2"/>
    <property type="match status" value="1"/>
</dbReference>
<dbReference type="InterPro" id="IPR050696">
    <property type="entry name" value="FtsA/MreB"/>
</dbReference>
<dbReference type="SUPFAM" id="SSF53067">
    <property type="entry name" value="Actin-like ATPase domain"/>
    <property type="match status" value="2"/>
</dbReference>
<evidence type="ECO:0000313" key="2">
    <source>
        <dbReference type="Proteomes" id="UP000230081"/>
    </source>
</evidence>
<dbReference type="PANTHER" id="PTHR32432">
    <property type="entry name" value="CELL DIVISION PROTEIN FTSA-RELATED"/>
    <property type="match status" value="1"/>
</dbReference>
<evidence type="ECO:0000313" key="1">
    <source>
        <dbReference type="EMBL" id="PIZ88175.1"/>
    </source>
</evidence>
<dbReference type="InterPro" id="IPR043129">
    <property type="entry name" value="ATPase_NBD"/>
</dbReference>
<dbReference type="PANTHER" id="PTHR32432:SF3">
    <property type="entry name" value="ETHANOLAMINE UTILIZATION PROTEIN EUTJ"/>
    <property type="match status" value="1"/>
</dbReference>
<dbReference type="Gene3D" id="3.30.420.40">
    <property type="match status" value="2"/>
</dbReference>